<dbReference type="RefSeq" id="WP_280756518.1">
    <property type="nucleotide sequence ID" value="NZ_JARXXW010000002.1"/>
</dbReference>
<keyword evidence="3" id="KW-1185">Reference proteome</keyword>
<organism evidence="2 3">
    <name type="scientific">Polynucleobacter sphagniphilus</name>
    <dbReference type="NCBI Taxonomy" id="1743169"/>
    <lineage>
        <taxon>Bacteria</taxon>
        <taxon>Pseudomonadati</taxon>
        <taxon>Pseudomonadota</taxon>
        <taxon>Betaproteobacteria</taxon>
        <taxon>Burkholderiales</taxon>
        <taxon>Burkholderiaceae</taxon>
        <taxon>Polynucleobacter</taxon>
    </lineage>
</organism>
<accession>A0AA43M6N0</accession>
<sequence length="61" mass="6786">MTLLNNFNGISLVLIMIFSYCVVLKNTSRGERSKTSFFGKLPIRKMHSRIAVAIAVRLDGG</sequence>
<protein>
    <submittedName>
        <fullName evidence="2">Uncharacterized protein</fullName>
    </submittedName>
</protein>
<dbReference type="Proteomes" id="UP001161160">
    <property type="component" value="Unassembled WGS sequence"/>
</dbReference>
<feature type="transmembrane region" description="Helical" evidence="1">
    <location>
        <begin position="6"/>
        <end position="24"/>
    </location>
</feature>
<keyword evidence="1" id="KW-0812">Transmembrane</keyword>
<keyword evidence="1" id="KW-0472">Membrane</keyword>
<name>A0AA43M6N0_9BURK</name>
<reference evidence="2" key="1">
    <citation type="submission" date="2023-04" db="EMBL/GenBank/DDBJ databases">
        <title>Genome Encyclopedia of Bacteria and Archaea VI: Functional Genomics of Type Strains.</title>
        <authorList>
            <person name="Whitman W."/>
        </authorList>
    </citation>
    <scope>NUCLEOTIDE SEQUENCE</scope>
    <source>
        <strain evidence="2">Enz.4-51</strain>
    </source>
</reference>
<keyword evidence="1" id="KW-1133">Transmembrane helix</keyword>
<dbReference type="AlphaFoldDB" id="A0AA43M6N0"/>
<evidence type="ECO:0000256" key="1">
    <source>
        <dbReference type="SAM" id="Phobius"/>
    </source>
</evidence>
<evidence type="ECO:0000313" key="3">
    <source>
        <dbReference type="Proteomes" id="UP001161160"/>
    </source>
</evidence>
<dbReference type="EMBL" id="JARXYA010000002">
    <property type="protein sequence ID" value="MDH6503116.1"/>
    <property type="molecule type" value="Genomic_DNA"/>
</dbReference>
<gene>
    <name evidence="2" type="ORF">M2127_000403</name>
</gene>
<comment type="caution">
    <text evidence="2">The sequence shown here is derived from an EMBL/GenBank/DDBJ whole genome shotgun (WGS) entry which is preliminary data.</text>
</comment>
<evidence type="ECO:0000313" key="2">
    <source>
        <dbReference type="EMBL" id="MDH6503116.1"/>
    </source>
</evidence>
<proteinExistence type="predicted"/>